<dbReference type="PANTHER" id="PTHR37535">
    <property type="entry name" value="FLUG DOMAIN PROTEIN"/>
    <property type="match status" value="1"/>
</dbReference>
<accession>A0AAD7ATK3</accession>
<evidence type="ECO:0000313" key="3">
    <source>
        <dbReference type="Proteomes" id="UP001218218"/>
    </source>
</evidence>
<sequence>MQGVDAAQAEHDAWILTNISRHNPHTMRHIELIRGYYETLVSEWSPNIPKEDWWLAPVILKHAPICVRVYANSAPGTHGRLHIKSSTLVSFTNRLVTEIAHQARNEDGSKAGMALLCKEKLYDTLHNAVNTLVIELGLDRHADEKLIFGELELMMMIQTALKSSTSGFTRLSKLQDITLLLFLFFSSARPSTLGPTHKQFREEGKFPRLDAIKIEAQALLAFRTKARMTDFKGHYGSIGLAVTYNMVSPALWANVFLDINLYLIPLLVERRALVGIETIEDVINGNHSQLQIKPEKAKEPFFCTILPGGRGLDPSKPMMSKAAGACVTTMASAAFLKGGGGGYKMRRFGANIMAHIMGKETAEMLLTHQTSGSLHHYQVQVTNLDLVPIMLAEDPNLVSSAAASAINLQRMDCPAVSAILCAIHSEEPRRLLEHQNAVSLEPVSEEDSQDAAKDAVEAATSVLTKGRARTRKLPPEALAEVNADPKVVELQAELDLARESFKALYTDYRGTGKGLTTNKMKEWADQATLIDPATKAQSDQYLEQMQELGRRLTAAKNNKKRTVRTKNEQIAFNKLKETQHSVLEFPGTINELQNVRDLLNNAGQTLVSSILQHSNSAAPTDSSAAGPSSATSTTTARASTLTAGTSTSSAASSSAAATSSTNAAASSSTAAAARSTSPTAASTTTAASANTARVSTSSAASSSAAATSSTNAAVSSSTAAANTSTFSVRSTSSTNAAASSSTSAAGAAVPTVAVHDDLSLYDDEDELIDLAQDLDGLAIIAHRSNVVNHDGKTPQRAKHAPLSRGSDEALVEIEGLQITKTADGTVVDMTGPESISAEAMTEEGKISTYEARKGLLRYLVAPLNEQREIEKCRVDEGKKSGYKCPKCAAYHHDQERTDKVFKTYKDIIRHIKTHTEWTDLEATAAVVGDDGETVTFHCQRCTKKYAEMRGLRRHYRETCKAKTEFIDIHLNHLSITADRTKKAGKGPAPKPDASTTITAEINAFLAHEGPLTELCDSTDKARLEGIFTSLRKVKRSPPTDAEIEAQMGLILAATAEWRAKPGDDE</sequence>
<reference evidence="2" key="1">
    <citation type="submission" date="2023-03" db="EMBL/GenBank/DDBJ databases">
        <title>Massive genome expansion in bonnet fungi (Mycena s.s.) driven by repeated elements and novel gene families across ecological guilds.</title>
        <authorList>
            <consortium name="Lawrence Berkeley National Laboratory"/>
            <person name="Harder C.B."/>
            <person name="Miyauchi S."/>
            <person name="Viragh M."/>
            <person name="Kuo A."/>
            <person name="Thoen E."/>
            <person name="Andreopoulos B."/>
            <person name="Lu D."/>
            <person name="Skrede I."/>
            <person name="Drula E."/>
            <person name="Henrissat B."/>
            <person name="Morin E."/>
            <person name="Kohler A."/>
            <person name="Barry K."/>
            <person name="LaButti K."/>
            <person name="Morin E."/>
            <person name="Salamov A."/>
            <person name="Lipzen A."/>
            <person name="Mereny Z."/>
            <person name="Hegedus B."/>
            <person name="Baldrian P."/>
            <person name="Stursova M."/>
            <person name="Weitz H."/>
            <person name="Taylor A."/>
            <person name="Grigoriev I.V."/>
            <person name="Nagy L.G."/>
            <person name="Martin F."/>
            <person name="Kauserud H."/>
        </authorList>
    </citation>
    <scope>NUCLEOTIDE SEQUENCE</scope>
    <source>
        <strain evidence="2">CBHHK002</strain>
    </source>
</reference>
<protein>
    <submittedName>
        <fullName evidence="2">Uncharacterized protein</fullName>
    </submittedName>
</protein>
<organism evidence="2 3">
    <name type="scientific">Mycena albidolilacea</name>
    <dbReference type="NCBI Taxonomy" id="1033008"/>
    <lineage>
        <taxon>Eukaryota</taxon>
        <taxon>Fungi</taxon>
        <taxon>Dikarya</taxon>
        <taxon>Basidiomycota</taxon>
        <taxon>Agaricomycotina</taxon>
        <taxon>Agaricomycetes</taxon>
        <taxon>Agaricomycetidae</taxon>
        <taxon>Agaricales</taxon>
        <taxon>Marasmiineae</taxon>
        <taxon>Mycenaceae</taxon>
        <taxon>Mycena</taxon>
    </lineage>
</organism>
<dbReference type="Gene3D" id="3.30.160.60">
    <property type="entry name" value="Classic Zinc Finger"/>
    <property type="match status" value="1"/>
</dbReference>
<feature type="region of interest" description="Disordered" evidence="1">
    <location>
        <begin position="616"/>
        <end position="693"/>
    </location>
</feature>
<proteinExistence type="predicted"/>
<feature type="region of interest" description="Disordered" evidence="1">
    <location>
        <begin position="707"/>
        <end position="728"/>
    </location>
</feature>
<evidence type="ECO:0000256" key="1">
    <source>
        <dbReference type="SAM" id="MobiDB-lite"/>
    </source>
</evidence>
<dbReference type="AlphaFoldDB" id="A0AAD7ATK3"/>
<evidence type="ECO:0000313" key="2">
    <source>
        <dbReference type="EMBL" id="KAJ7367697.1"/>
    </source>
</evidence>
<dbReference type="EMBL" id="JARIHO010000001">
    <property type="protein sequence ID" value="KAJ7367697.1"/>
    <property type="molecule type" value="Genomic_DNA"/>
</dbReference>
<comment type="caution">
    <text evidence="2">The sequence shown here is derived from an EMBL/GenBank/DDBJ whole genome shotgun (WGS) entry which is preliminary data.</text>
</comment>
<gene>
    <name evidence="2" type="ORF">DFH08DRAFT_829154</name>
</gene>
<dbReference type="Proteomes" id="UP001218218">
    <property type="component" value="Unassembled WGS sequence"/>
</dbReference>
<dbReference type="PANTHER" id="PTHR37535:SF3">
    <property type="entry name" value="FLUG DOMAIN-CONTAINING PROTEIN"/>
    <property type="match status" value="1"/>
</dbReference>
<name>A0AAD7ATK3_9AGAR</name>
<keyword evidence="3" id="KW-1185">Reference proteome</keyword>